<dbReference type="AlphaFoldDB" id="B8JFF3"/>
<evidence type="ECO:0000313" key="1">
    <source>
        <dbReference type="EMBL" id="ACL66330.1"/>
    </source>
</evidence>
<protein>
    <recommendedName>
        <fullName evidence="3">DUF1015 domain-containing protein</fullName>
    </recommendedName>
</protein>
<dbReference type="PANTHER" id="PTHR36454:SF1">
    <property type="entry name" value="DUF1015 DOMAIN-CONTAINING PROTEIN"/>
    <property type="match status" value="1"/>
</dbReference>
<dbReference type="KEGG" id="acp:A2cp1_2995"/>
<evidence type="ECO:0000313" key="2">
    <source>
        <dbReference type="Proteomes" id="UP000007089"/>
    </source>
</evidence>
<keyword evidence="2" id="KW-1185">Reference proteome</keyword>
<evidence type="ECO:0008006" key="3">
    <source>
        <dbReference type="Google" id="ProtNLM"/>
    </source>
</evidence>
<organism evidence="1 2">
    <name type="scientific">Anaeromyxobacter dehalogenans (strain ATCC BAA-258 / DSM 21875 / 2CP-1)</name>
    <dbReference type="NCBI Taxonomy" id="455488"/>
    <lineage>
        <taxon>Bacteria</taxon>
        <taxon>Pseudomonadati</taxon>
        <taxon>Myxococcota</taxon>
        <taxon>Myxococcia</taxon>
        <taxon>Myxococcales</taxon>
        <taxon>Cystobacterineae</taxon>
        <taxon>Anaeromyxobacteraceae</taxon>
        <taxon>Anaeromyxobacter</taxon>
    </lineage>
</organism>
<proteinExistence type="predicted"/>
<dbReference type="Proteomes" id="UP000007089">
    <property type="component" value="Chromosome"/>
</dbReference>
<reference evidence="1" key="1">
    <citation type="submission" date="2009-01" db="EMBL/GenBank/DDBJ databases">
        <title>Complete sequence of Anaeromyxobacter dehalogenans 2CP-1.</title>
        <authorList>
            <consortium name="US DOE Joint Genome Institute"/>
            <person name="Lucas S."/>
            <person name="Copeland A."/>
            <person name="Lapidus A."/>
            <person name="Glavina del Rio T."/>
            <person name="Dalin E."/>
            <person name="Tice H."/>
            <person name="Bruce D."/>
            <person name="Goodwin L."/>
            <person name="Pitluck S."/>
            <person name="Saunders E."/>
            <person name="Brettin T."/>
            <person name="Detter J.C."/>
            <person name="Han C."/>
            <person name="Larimer F."/>
            <person name="Land M."/>
            <person name="Hauser L."/>
            <person name="Kyrpides N."/>
            <person name="Ovchinnikova G."/>
            <person name="Beliaev A.S."/>
            <person name="Richardson P."/>
        </authorList>
    </citation>
    <scope>NUCLEOTIDE SEQUENCE</scope>
    <source>
        <strain evidence="1">2CP-1</strain>
    </source>
</reference>
<dbReference type="InterPro" id="IPR008323">
    <property type="entry name" value="UCP033563"/>
</dbReference>
<dbReference type="HOGENOM" id="CLU_031277_0_0_7"/>
<accession>B8JFF3</accession>
<dbReference type="PIRSF" id="PIRSF033563">
    <property type="entry name" value="UCP033563"/>
    <property type="match status" value="1"/>
</dbReference>
<dbReference type="RefSeq" id="WP_012634060.1">
    <property type="nucleotide sequence ID" value="NC_011891.1"/>
</dbReference>
<dbReference type="EMBL" id="CP001359">
    <property type="protein sequence ID" value="ACL66330.1"/>
    <property type="molecule type" value="Genomic_DNA"/>
</dbReference>
<sequence>MATLRPFRALRPPAALAAQVASPPYDVVSTKEARALAAGNADSFLRVSRPEIDLPEGVDEHSDPVYAKGRENLDELVRRGVLRADSEPRFYVYAQRMGEHRQTGLVACASVDEYDRDVIKKHEKTRADKEDDRVRHIDTLSAHDEPVFLTYRAVPDIDAAIEEVKRAAPEYDLVTPDGVAHQLWVVPPALGARIEQLFGGVPALYVADGHHRSAAASRVHAARRGQPGEHDGFLAVVFPHDQMQILAYNRLVRDPQRRSPDALLEALRQVLDLEPAKDPRPDHPLAFGVYLGGRWWHAHVRKGSFDAADPVKALDCSIAQDQLLEPLFGIRDPRTSKDVDFVGGIRGHQELERRVNEEGWSLALHLFPTRIEQLIAVSDAGKLMPPKSTWFEPKLRSGLFVHSF</sequence>
<name>B8JFF3_ANAD2</name>
<gene>
    <name evidence="1" type="ordered locus">A2cp1_2995</name>
</gene>
<dbReference type="Pfam" id="PF06245">
    <property type="entry name" value="DUF1015"/>
    <property type="match status" value="1"/>
</dbReference>
<dbReference type="PANTHER" id="PTHR36454">
    <property type="entry name" value="LMO2823 PROTEIN"/>
    <property type="match status" value="1"/>
</dbReference>